<dbReference type="GeneID" id="54469781"/>
<dbReference type="EMBL" id="MU003692">
    <property type="protein sequence ID" value="KAF2817033.1"/>
    <property type="molecule type" value="Genomic_DNA"/>
</dbReference>
<organism evidence="1">
    <name type="scientific">Mytilinidion resinicola</name>
    <dbReference type="NCBI Taxonomy" id="574789"/>
    <lineage>
        <taxon>Eukaryota</taxon>
        <taxon>Fungi</taxon>
        <taxon>Dikarya</taxon>
        <taxon>Ascomycota</taxon>
        <taxon>Pezizomycotina</taxon>
        <taxon>Dothideomycetes</taxon>
        <taxon>Pleosporomycetidae</taxon>
        <taxon>Mytilinidiales</taxon>
        <taxon>Mytilinidiaceae</taxon>
        <taxon>Mytilinidion</taxon>
    </lineage>
</organism>
<evidence type="ECO:0000313" key="1">
    <source>
        <dbReference type="EMBL" id="KAF2817033.1"/>
    </source>
</evidence>
<dbReference type="PANTHER" id="PTHR42085:SF2">
    <property type="entry name" value="F-BOX DOMAIN-CONTAINING PROTEIN"/>
    <property type="match status" value="1"/>
</dbReference>
<dbReference type="Proteomes" id="UP000504636">
    <property type="component" value="Unplaced"/>
</dbReference>
<reference evidence="1 3" key="1">
    <citation type="journal article" date="2020" name="Stud. Mycol.">
        <title>101 Dothideomycetes genomes: a test case for predicting lifestyles and emergence of pathogens.</title>
        <authorList>
            <person name="Haridas S."/>
            <person name="Albert R."/>
            <person name="Binder M."/>
            <person name="Bloem J."/>
            <person name="Labutti K."/>
            <person name="Salamov A."/>
            <person name="Andreopoulos B."/>
            <person name="Baker S."/>
            <person name="Barry K."/>
            <person name="Bills G."/>
            <person name="Bluhm B."/>
            <person name="Cannon C."/>
            <person name="Castanera R."/>
            <person name="Culley D."/>
            <person name="Daum C."/>
            <person name="Ezra D."/>
            <person name="Gonzalez J."/>
            <person name="Henrissat B."/>
            <person name="Kuo A."/>
            <person name="Liang C."/>
            <person name="Lipzen A."/>
            <person name="Lutzoni F."/>
            <person name="Magnuson J."/>
            <person name="Mondo S."/>
            <person name="Nolan M."/>
            <person name="Ohm R."/>
            <person name="Pangilinan J."/>
            <person name="Park H.-J."/>
            <person name="Ramirez L."/>
            <person name="Alfaro M."/>
            <person name="Sun H."/>
            <person name="Tritt A."/>
            <person name="Yoshinaga Y."/>
            <person name="Zwiers L.-H."/>
            <person name="Turgeon B."/>
            <person name="Goodwin S."/>
            <person name="Spatafora J."/>
            <person name="Crous P."/>
            <person name="Grigoriev I."/>
        </authorList>
    </citation>
    <scope>NUCLEOTIDE SEQUENCE</scope>
    <source>
        <strain evidence="1 3">CBS 304.34</strain>
    </source>
</reference>
<reference evidence="3" key="3">
    <citation type="submission" date="2025-04" db="UniProtKB">
        <authorList>
            <consortium name="RefSeq"/>
        </authorList>
    </citation>
    <scope>IDENTIFICATION</scope>
    <source>
        <strain evidence="3">CBS 304.34</strain>
    </source>
</reference>
<proteinExistence type="predicted"/>
<dbReference type="InterPro" id="IPR038883">
    <property type="entry name" value="AN11006-like"/>
</dbReference>
<keyword evidence="2" id="KW-1185">Reference proteome</keyword>
<reference evidence="3" key="2">
    <citation type="submission" date="2020-04" db="EMBL/GenBank/DDBJ databases">
        <authorList>
            <consortium name="NCBI Genome Project"/>
        </authorList>
    </citation>
    <scope>NUCLEOTIDE SEQUENCE</scope>
    <source>
        <strain evidence="3">CBS 304.34</strain>
    </source>
</reference>
<gene>
    <name evidence="1 3" type="ORF">BDZ99DRAFT_7677</name>
</gene>
<name>A0A6A6Z8H3_9PEZI</name>
<dbReference type="AlphaFoldDB" id="A0A6A6Z8H3"/>
<dbReference type="OrthoDB" id="3958115at2759"/>
<accession>A0A6A6Z8H3</accession>
<dbReference type="RefSeq" id="XP_033583997.1">
    <property type="nucleotide sequence ID" value="XM_033728888.1"/>
</dbReference>
<evidence type="ECO:0000313" key="3">
    <source>
        <dbReference type="RefSeq" id="XP_033583997.1"/>
    </source>
</evidence>
<evidence type="ECO:0008006" key="4">
    <source>
        <dbReference type="Google" id="ProtNLM"/>
    </source>
</evidence>
<sequence>MVRTRRRQKNTFPFFELPPELRNMVYGLLLGNSRFSSYTTRLGTNELTRITSTGNLGIFLPRLRFHRSPPLIRVSRQMRLEYGSLFFNITEFDLTSSYRASTNLEMVCKFLEGIGEIVRANIKKIKIDWWMDAWMTTHSIKLKHELQIYDGFIQHFINVLLTYQKLETLEIHVPNKRALSVSKFKKHLFDWACGFAHLRNLKDKMEGLTLDVFTKHKALLQWLDLEDPERRKVE</sequence>
<evidence type="ECO:0000313" key="2">
    <source>
        <dbReference type="Proteomes" id="UP000504636"/>
    </source>
</evidence>
<dbReference type="PANTHER" id="PTHR42085">
    <property type="entry name" value="F-BOX DOMAIN-CONTAINING PROTEIN"/>
    <property type="match status" value="1"/>
</dbReference>
<protein>
    <recommendedName>
        <fullName evidence="4">F-box domain-containing protein</fullName>
    </recommendedName>
</protein>